<proteinExistence type="inferred from homology"/>
<evidence type="ECO:0000313" key="3">
    <source>
        <dbReference type="Proteomes" id="UP000232638"/>
    </source>
</evidence>
<evidence type="ECO:0008006" key="4">
    <source>
        <dbReference type="Google" id="ProtNLM"/>
    </source>
</evidence>
<dbReference type="KEGG" id="tsy:THSYN_00990"/>
<dbReference type="AlphaFoldDB" id="A0A2K8UHL7"/>
<reference evidence="2 3" key="1">
    <citation type="submission" date="2017-03" db="EMBL/GenBank/DDBJ databases">
        <title>Complete genome sequence of Candidatus 'Thiodictyon syntrophicum' sp. nov. strain Cad16T, a photolithoautotroph purple sulfur bacterium isolated from an alpine meromictic lake.</title>
        <authorList>
            <person name="Luedin S.M."/>
            <person name="Pothier J.F."/>
            <person name="Danza F."/>
            <person name="Storelli N."/>
            <person name="Wittwer M."/>
            <person name="Tonolla M."/>
        </authorList>
    </citation>
    <scope>NUCLEOTIDE SEQUENCE [LARGE SCALE GENOMIC DNA]</scope>
    <source>
        <strain evidence="2 3">Cad16T</strain>
    </source>
</reference>
<name>A0A2K8UHL7_9GAMM</name>
<comment type="similarity">
    <text evidence="1">Belongs to the UPF0149 family.</text>
</comment>
<evidence type="ECO:0000256" key="1">
    <source>
        <dbReference type="ARBA" id="ARBA00038308"/>
    </source>
</evidence>
<evidence type="ECO:0000313" key="2">
    <source>
        <dbReference type="EMBL" id="AUB84601.1"/>
    </source>
</evidence>
<keyword evidence="3" id="KW-1185">Reference proteome</keyword>
<dbReference type="InterPro" id="IPR036255">
    <property type="entry name" value="YgfB-like_sf"/>
</dbReference>
<organism evidence="2 3">
    <name type="scientific">Candidatus Thiodictyon syntrophicum</name>
    <dbReference type="NCBI Taxonomy" id="1166950"/>
    <lineage>
        <taxon>Bacteria</taxon>
        <taxon>Pseudomonadati</taxon>
        <taxon>Pseudomonadota</taxon>
        <taxon>Gammaproteobacteria</taxon>
        <taxon>Chromatiales</taxon>
        <taxon>Chromatiaceae</taxon>
        <taxon>Thiodictyon</taxon>
    </lineage>
</organism>
<accession>A0A2K8UHL7</accession>
<dbReference type="SUPFAM" id="SSF101327">
    <property type="entry name" value="YgfB-like"/>
    <property type="match status" value="1"/>
</dbReference>
<dbReference type="GO" id="GO:0005829">
    <property type="term" value="C:cytosol"/>
    <property type="evidence" value="ECO:0007669"/>
    <property type="project" value="TreeGrafter"/>
</dbReference>
<dbReference type="Gene3D" id="1.20.120.740">
    <property type="entry name" value="YgfB uncharacterised protein family UPF0149, PF03695"/>
    <property type="match status" value="1"/>
</dbReference>
<protein>
    <recommendedName>
        <fullName evidence="4">YecA family protein</fullName>
    </recommendedName>
</protein>
<dbReference type="EMBL" id="CP020370">
    <property type="protein sequence ID" value="AUB84601.1"/>
    <property type="molecule type" value="Genomic_DNA"/>
</dbReference>
<dbReference type="OrthoDB" id="9783391at2"/>
<dbReference type="Proteomes" id="UP000232638">
    <property type="component" value="Chromosome"/>
</dbReference>
<dbReference type="Pfam" id="PF03695">
    <property type="entry name" value="UPF0149"/>
    <property type="match status" value="1"/>
</dbReference>
<gene>
    <name evidence="2" type="ORF">THSYN_00990</name>
</gene>
<dbReference type="InterPro" id="IPR011978">
    <property type="entry name" value="YgfB-like"/>
</dbReference>
<dbReference type="PANTHER" id="PTHR37528">
    <property type="entry name" value="UPF0149 PROTEIN YGFB"/>
    <property type="match status" value="1"/>
</dbReference>
<sequence>MLQASPLAPTPSEAQGMLCGLICGGSAAPESAWLDLLLPIPPLNPDGDATLDQEVQPARAVLGALARRTQERIAGPGLDFPLLLPDDSHALAERATALYDWVRGFLFSIGVLGLAERDLSAQAQEVLRDFADITRLDLNQLRQDEENEAALTELTEFVWVAAMLIYEERAAPRPGSR</sequence>
<dbReference type="PANTHER" id="PTHR37528:SF1">
    <property type="entry name" value="UPF0149 PROTEIN YGFB"/>
    <property type="match status" value="1"/>
</dbReference>